<proteinExistence type="predicted"/>
<sequence>KCVMAEVYCNPLADPLVTAGCKTSRMGYRIVEADSIRTLATFWLSHFKSSNDLNEVIDTMTNAIKSFLAANRSKLSKKGVH</sequence>
<name>A0AAV5T123_9BILA</name>
<dbReference type="EMBL" id="BTSX01000003">
    <property type="protein sequence ID" value="GMS88750.1"/>
    <property type="molecule type" value="Genomic_DNA"/>
</dbReference>
<comment type="caution">
    <text evidence="1">The sequence shown here is derived from an EMBL/GenBank/DDBJ whole genome shotgun (WGS) entry which is preliminary data.</text>
</comment>
<reference evidence="1" key="1">
    <citation type="submission" date="2023-10" db="EMBL/GenBank/DDBJ databases">
        <title>Genome assembly of Pristionchus species.</title>
        <authorList>
            <person name="Yoshida K."/>
            <person name="Sommer R.J."/>
        </authorList>
    </citation>
    <scope>NUCLEOTIDE SEQUENCE</scope>
    <source>
        <strain evidence="1">RS0144</strain>
    </source>
</reference>
<feature type="non-terminal residue" evidence="1">
    <location>
        <position position="1"/>
    </location>
</feature>
<protein>
    <submittedName>
        <fullName evidence="1">Uncharacterized protein</fullName>
    </submittedName>
</protein>
<evidence type="ECO:0000313" key="2">
    <source>
        <dbReference type="Proteomes" id="UP001432027"/>
    </source>
</evidence>
<evidence type="ECO:0000313" key="1">
    <source>
        <dbReference type="EMBL" id="GMS88750.1"/>
    </source>
</evidence>
<gene>
    <name evidence="1" type="ORF">PENTCL1PPCAC_10925</name>
</gene>
<accession>A0AAV5T123</accession>
<dbReference type="AlphaFoldDB" id="A0AAV5T123"/>
<keyword evidence="2" id="KW-1185">Reference proteome</keyword>
<organism evidence="1 2">
    <name type="scientific">Pristionchus entomophagus</name>
    <dbReference type="NCBI Taxonomy" id="358040"/>
    <lineage>
        <taxon>Eukaryota</taxon>
        <taxon>Metazoa</taxon>
        <taxon>Ecdysozoa</taxon>
        <taxon>Nematoda</taxon>
        <taxon>Chromadorea</taxon>
        <taxon>Rhabditida</taxon>
        <taxon>Rhabditina</taxon>
        <taxon>Diplogasteromorpha</taxon>
        <taxon>Diplogasteroidea</taxon>
        <taxon>Neodiplogasteridae</taxon>
        <taxon>Pristionchus</taxon>
    </lineage>
</organism>
<dbReference type="Proteomes" id="UP001432027">
    <property type="component" value="Unassembled WGS sequence"/>
</dbReference>